<feature type="transmembrane region" description="Helical" evidence="1">
    <location>
        <begin position="32"/>
        <end position="50"/>
    </location>
</feature>
<protein>
    <submittedName>
        <fullName evidence="2">Uncharacterized protein</fullName>
    </submittedName>
</protein>
<keyword evidence="1" id="KW-1133">Transmembrane helix</keyword>
<keyword evidence="3" id="KW-1185">Reference proteome</keyword>
<evidence type="ECO:0000256" key="1">
    <source>
        <dbReference type="SAM" id="Phobius"/>
    </source>
</evidence>
<name>A0A1H0JCH1_9PSEU</name>
<dbReference type="STRING" id="641025.SAMN05421507_102451"/>
<dbReference type="Proteomes" id="UP000199691">
    <property type="component" value="Unassembled WGS sequence"/>
</dbReference>
<evidence type="ECO:0000313" key="2">
    <source>
        <dbReference type="EMBL" id="SDO41312.1"/>
    </source>
</evidence>
<accession>A0A1H0JCH1</accession>
<dbReference type="EMBL" id="FNIX01000002">
    <property type="protein sequence ID" value="SDO41312.1"/>
    <property type="molecule type" value="Genomic_DNA"/>
</dbReference>
<keyword evidence="1" id="KW-0472">Membrane</keyword>
<dbReference type="AlphaFoldDB" id="A0A1H0JCH1"/>
<reference evidence="3" key="1">
    <citation type="submission" date="2016-10" db="EMBL/GenBank/DDBJ databases">
        <authorList>
            <person name="Varghese N."/>
            <person name="Submissions S."/>
        </authorList>
    </citation>
    <scope>NUCLEOTIDE SEQUENCE [LARGE SCALE GENOMIC DNA]</scope>
    <source>
        <strain evidence="3">CGMCC 4.6609</strain>
    </source>
</reference>
<gene>
    <name evidence="2" type="ORF">SAMN05421507_102451</name>
</gene>
<proteinExistence type="predicted"/>
<dbReference type="RefSeq" id="WP_176959649.1">
    <property type="nucleotide sequence ID" value="NZ_FNIX01000002.1"/>
</dbReference>
<keyword evidence="1" id="KW-0812">Transmembrane</keyword>
<evidence type="ECO:0000313" key="3">
    <source>
        <dbReference type="Proteomes" id="UP000199691"/>
    </source>
</evidence>
<feature type="transmembrane region" description="Helical" evidence="1">
    <location>
        <begin position="7"/>
        <end position="26"/>
    </location>
</feature>
<organism evidence="2 3">
    <name type="scientific">Lentzea jiangxiensis</name>
    <dbReference type="NCBI Taxonomy" id="641025"/>
    <lineage>
        <taxon>Bacteria</taxon>
        <taxon>Bacillati</taxon>
        <taxon>Actinomycetota</taxon>
        <taxon>Actinomycetes</taxon>
        <taxon>Pseudonocardiales</taxon>
        <taxon>Pseudonocardiaceae</taxon>
        <taxon>Lentzea</taxon>
    </lineage>
</organism>
<sequence length="56" mass="6235">MLRKIRVWEVLGLVLLGLVVGMATALLGVELLWAYVVVGVVVVIVVPVVLRRLERR</sequence>